<feature type="active site" description="Nucleophile" evidence="5">
    <location>
        <position position="390"/>
    </location>
</feature>
<proteinExistence type="inferred from homology"/>
<comment type="similarity">
    <text evidence="5">Belongs to the class I-like SAM-binding methyltransferase superfamily. RsmB/NOP family.</text>
</comment>
<dbReference type="Gene3D" id="2.30.130.10">
    <property type="entry name" value="PUA domain"/>
    <property type="match status" value="1"/>
</dbReference>
<evidence type="ECO:0000259" key="6">
    <source>
        <dbReference type="PROSITE" id="PS51686"/>
    </source>
</evidence>
<dbReference type="PANTHER" id="PTHR22807">
    <property type="entry name" value="NOP2 YEAST -RELATED NOL1/NOP2/FMU SUN DOMAIN-CONTAINING"/>
    <property type="match status" value="1"/>
</dbReference>
<protein>
    <recommendedName>
        <fullName evidence="6">SAM-dependent MTase RsmB/NOP-type domain-containing protein</fullName>
    </recommendedName>
</protein>
<feature type="binding site" evidence="5">
    <location>
        <position position="307"/>
    </location>
    <ligand>
        <name>S-adenosyl-L-methionine</name>
        <dbReference type="ChEBI" id="CHEBI:59789"/>
    </ligand>
</feature>
<dbReference type="InterPro" id="IPR015947">
    <property type="entry name" value="PUA-like_sf"/>
</dbReference>
<name>A0AAD9VT67_9HYME</name>
<accession>A0AAD9VT67</accession>
<dbReference type="GO" id="GO:0008173">
    <property type="term" value="F:RNA methyltransferase activity"/>
    <property type="evidence" value="ECO:0007669"/>
    <property type="project" value="InterPro"/>
</dbReference>
<evidence type="ECO:0000256" key="2">
    <source>
        <dbReference type="ARBA" id="ARBA00022679"/>
    </source>
</evidence>
<organism evidence="7 8">
    <name type="scientific">Odynerus spinipes</name>
    <dbReference type="NCBI Taxonomy" id="1348599"/>
    <lineage>
        <taxon>Eukaryota</taxon>
        <taxon>Metazoa</taxon>
        <taxon>Ecdysozoa</taxon>
        <taxon>Arthropoda</taxon>
        <taxon>Hexapoda</taxon>
        <taxon>Insecta</taxon>
        <taxon>Pterygota</taxon>
        <taxon>Neoptera</taxon>
        <taxon>Endopterygota</taxon>
        <taxon>Hymenoptera</taxon>
        <taxon>Apocrita</taxon>
        <taxon>Aculeata</taxon>
        <taxon>Vespoidea</taxon>
        <taxon>Vespidae</taxon>
        <taxon>Eumeninae</taxon>
        <taxon>Odynerus</taxon>
    </lineage>
</organism>
<comment type="caution">
    <text evidence="7">The sequence shown here is derived from an EMBL/GenBank/DDBJ whole genome shotgun (WGS) entry which is preliminary data.</text>
</comment>
<feature type="binding site" evidence="5">
    <location>
        <position position="280"/>
    </location>
    <ligand>
        <name>S-adenosyl-L-methionine</name>
        <dbReference type="ChEBI" id="CHEBI:59789"/>
    </ligand>
</feature>
<dbReference type="InterPro" id="IPR029063">
    <property type="entry name" value="SAM-dependent_MTases_sf"/>
</dbReference>
<keyword evidence="3 5" id="KW-0949">S-adenosyl-L-methionine</keyword>
<dbReference type="CDD" id="cd21150">
    <property type="entry name" value="PUA_NSun6-like"/>
    <property type="match status" value="1"/>
</dbReference>
<dbReference type="PRINTS" id="PR02008">
    <property type="entry name" value="RCMTFAMILY"/>
</dbReference>
<dbReference type="GO" id="GO:0001510">
    <property type="term" value="P:RNA methylation"/>
    <property type="evidence" value="ECO:0007669"/>
    <property type="project" value="InterPro"/>
</dbReference>
<dbReference type="Proteomes" id="UP001258017">
    <property type="component" value="Unassembled WGS sequence"/>
</dbReference>
<gene>
    <name evidence="7" type="ORF">KPH14_009929</name>
</gene>
<keyword evidence="8" id="KW-1185">Reference proteome</keyword>
<dbReference type="CDD" id="cd02440">
    <property type="entry name" value="AdoMet_MTases"/>
    <property type="match status" value="1"/>
</dbReference>
<dbReference type="Gene3D" id="3.40.50.150">
    <property type="entry name" value="Vaccinia Virus protein VP39"/>
    <property type="match status" value="1"/>
</dbReference>
<evidence type="ECO:0000256" key="3">
    <source>
        <dbReference type="ARBA" id="ARBA00022691"/>
    </source>
</evidence>
<feature type="binding site" evidence="5">
    <location>
        <begin position="256"/>
        <end position="262"/>
    </location>
    <ligand>
        <name>S-adenosyl-L-methionine</name>
        <dbReference type="ChEBI" id="CHEBI:59789"/>
    </ligand>
</feature>
<keyword evidence="1 5" id="KW-0489">Methyltransferase</keyword>
<dbReference type="InterPro" id="IPR049560">
    <property type="entry name" value="MeTrfase_RsmB-F_NOP2_cat"/>
</dbReference>
<reference evidence="7" key="2">
    <citation type="journal article" date="2023" name="Commun. Biol.">
        <title>Intrasexual cuticular hydrocarbon dimorphism in a wasp sheds light on hydrocarbon biosynthesis genes in Hymenoptera.</title>
        <authorList>
            <person name="Moris V.C."/>
            <person name="Podsiadlowski L."/>
            <person name="Martin S."/>
            <person name="Oeyen J.P."/>
            <person name="Donath A."/>
            <person name="Petersen M."/>
            <person name="Wilbrandt J."/>
            <person name="Misof B."/>
            <person name="Liedtke D."/>
            <person name="Thamm M."/>
            <person name="Scheiner R."/>
            <person name="Schmitt T."/>
            <person name="Niehuis O."/>
        </authorList>
    </citation>
    <scope>NUCLEOTIDE SEQUENCE</scope>
    <source>
        <strain evidence="7">GBR_01_08_01A</strain>
    </source>
</reference>
<dbReference type="InterPro" id="IPR023267">
    <property type="entry name" value="RCMT"/>
</dbReference>
<dbReference type="InterPro" id="IPR036974">
    <property type="entry name" value="PUA_sf"/>
</dbReference>
<dbReference type="PANTHER" id="PTHR22807:SF34">
    <property type="entry name" value="TRNA (CYTOSINE(72)-C(5))-METHYLTRANSFERASE NSUN6"/>
    <property type="match status" value="1"/>
</dbReference>
<dbReference type="SUPFAM" id="SSF88697">
    <property type="entry name" value="PUA domain-like"/>
    <property type="match status" value="1"/>
</dbReference>
<feature type="domain" description="SAM-dependent MTase RsmB/NOP-type" evidence="6">
    <location>
        <begin position="155"/>
        <end position="439"/>
    </location>
</feature>
<dbReference type="EMBL" id="JAIFRP010000021">
    <property type="protein sequence ID" value="KAK2585227.1"/>
    <property type="molecule type" value="Genomic_DNA"/>
</dbReference>
<dbReference type="AlphaFoldDB" id="A0AAD9VT67"/>
<dbReference type="PROSITE" id="PS50890">
    <property type="entry name" value="PUA"/>
    <property type="match status" value="1"/>
</dbReference>
<dbReference type="Pfam" id="PF01189">
    <property type="entry name" value="Methyltr_RsmB-F"/>
    <property type="match status" value="1"/>
</dbReference>
<evidence type="ECO:0000313" key="7">
    <source>
        <dbReference type="EMBL" id="KAK2585227.1"/>
    </source>
</evidence>
<evidence type="ECO:0000256" key="5">
    <source>
        <dbReference type="PROSITE-ProRule" id="PRU01023"/>
    </source>
</evidence>
<evidence type="ECO:0000313" key="8">
    <source>
        <dbReference type="Proteomes" id="UP001258017"/>
    </source>
</evidence>
<dbReference type="PROSITE" id="PS51686">
    <property type="entry name" value="SAM_MT_RSMB_NOP"/>
    <property type="match status" value="1"/>
</dbReference>
<keyword evidence="4 5" id="KW-0694">RNA-binding</keyword>
<dbReference type="SUPFAM" id="SSF53335">
    <property type="entry name" value="S-adenosyl-L-methionine-dependent methyltransferases"/>
    <property type="match status" value="1"/>
</dbReference>
<keyword evidence="2 5" id="KW-0808">Transferase</keyword>
<evidence type="ECO:0000256" key="4">
    <source>
        <dbReference type="ARBA" id="ARBA00022884"/>
    </source>
</evidence>
<feature type="binding site" evidence="5">
    <location>
        <position position="340"/>
    </location>
    <ligand>
        <name>S-adenosyl-L-methionine</name>
        <dbReference type="ChEBI" id="CHEBI:59789"/>
    </ligand>
</feature>
<sequence length="441" mass="48828">MSASGGSNKKSPFKYSSDIHDELKTDLQKIQINGTCIEESEVEKKLDNLYKWICSTPKNTTYRVNLLKTTTEQVIQHLNNVIAQQYANRLPTITTFPHLSEVIIVHCWDKSIKLELLKHSNEVIVDATCGSAILRGSHVFAPGILGMPHGLNIGDTVSVFADTTGSCKKGLLKTREVENKMFLGNGILKQTRENLFYNDGQIKSGIAIHMTEVISRLPQLNADSVPDGWALLQNLPSILCTLILNPQPGEIILDMCSAPGNKSTHISALMNGEGILVALEKNKSKLEKLKINCDKFSSGNVKIFCYDSTKACDKHMDTECVNINDGPPFKENSFDRILLDSPCSALGQRPQLLNKITVAQLRSYVALQRKLFSAAVQLLKPNGLLVYSTCTITIAENEETFNTKGYIVNGLTKEESEYILRIGPEEDTVGFFIACFTKQIV</sequence>
<evidence type="ECO:0000256" key="1">
    <source>
        <dbReference type="ARBA" id="ARBA00022603"/>
    </source>
</evidence>
<dbReference type="InterPro" id="IPR001678">
    <property type="entry name" value="MeTrfase_RsmB-F_NOP2_dom"/>
</dbReference>
<dbReference type="GO" id="GO:0003723">
    <property type="term" value="F:RNA binding"/>
    <property type="evidence" value="ECO:0007669"/>
    <property type="project" value="UniProtKB-UniRule"/>
</dbReference>
<reference evidence="7" key="1">
    <citation type="submission" date="2021-08" db="EMBL/GenBank/DDBJ databases">
        <authorList>
            <person name="Misof B."/>
            <person name="Oliver O."/>
            <person name="Podsiadlowski L."/>
            <person name="Donath A."/>
            <person name="Peters R."/>
            <person name="Mayer C."/>
            <person name="Rust J."/>
            <person name="Gunkel S."/>
            <person name="Lesny P."/>
            <person name="Martin S."/>
            <person name="Oeyen J.P."/>
            <person name="Petersen M."/>
            <person name="Panagiotis P."/>
            <person name="Wilbrandt J."/>
            <person name="Tanja T."/>
        </authorList>
    </citation>
    <scope>NUCLEOTIDE SEQUENCE</scope>
    <source>
        <strain evidence="7">GBR_01_08_01A</strain>
        <tissue evidence="7">Thorax + abdomen</tissue>
    </source>
</reference>